<protein>
    <recommendedName>
        <fullName evidence="3">DUF2213 domain-containing protein</fullName>
    </recommendedName>
</protein>
<dbReference type="Pfam" id="PF09979">
    <property type="entry name" value="DUF2213"/>
    <property type="match status" value="1"/>
</dbReference>
<dbReference type="InterPro" id="IPR016913">
    <property type="entry name" value="UCP029215"/>
</dbReference>
<organism evidence="1 2">
    <name type="scientific">Burkholderia aenigmatica</name>
    <dbReference type="NCBI Taxonomy" id="2015348"/>
    <lineage>
        <taxon>Bacteria</taxon>
        <taxon>Pseudomonadati</taxon>
        <taxon>Pseudomonadota</taxon>
        <taxon>Betaproteobacteria</taxon>
        <taxon>Burkholderiales</taxon>
        <taxon>Burkholderiaceae</taxon>
        <taxon>Burkholderia</taxon>
        <taxon>Burkholderia cepacia complex</taxon>
    </lineage>
</organism>
<accession>A0A6P2N0G1</accession>
<dbReference type="Proteomes" id="UP000494261">
    <property type="component" value="Unassembled WGS sequence"/>
</dbReference>
<evidence type="ECO:0000313" key="2">
    <source>
        <dbReference type="Proteomes" id="UP000494261"/>
    </source>
</evidence>
<dbReference type="AlphaFoldDB" id="A0A6P2N0G1"/>
<evidence type="ECO:0000313" key="1">
    <source>
        <dbReference type="EMBL" id="VWB88409.1"/>
    </source>
</evidence>
<evidence type="ECO:0008006" key="3">
    <source>
        <dbReference type="Google" id="ProtNLM"/>
    </source>
</evidence>
<dbReference type="EMBL" id="CABVQC010000028">
    <property type="protein sequence ID" value="VWB88409.1"/>
    <property type="molecule type" value="Genomic_DNA"/>
</dbReference>
<proteinExistence type="predicted"/>
<sequence length="409" mass="44236">MKMNKDEIILAFDKATVRSFDKDGRMRVSISRISKADVNPYWGREIVGGEELGLDPDRVYNVFRPPEELEKAAATFNNLPVLAVHKHVSAASPEKDLIIGTTGSNASFDGEYLTNDLAFWDAEYIEKIESDEQRELSSSYRYTAVLKSGTYNGAHYDIVMTDIIGNHVATVREGRAGHKVLVADSQIQPPKKVRNVKLNPKQLAALKARLPKLKVAMDEGIDTAGVEEALEEALEEVQALGEPAAAVDDGNAEIADLLKKLLAKFEGKAAGAADEDDDAKKAAQDEAEKRAEEAKKAEEAKNASAMDAKIQAAANGARTSIEGRFRAAQRVEPITGRIDAMAFDSAEDIFAHALKVGGMDPTKHEKVAYAGIVDVMIEKAGAPVQTANDAKAASDLLTTFPALKNIHHA</sequence>
<name>A0A6P2N0G1_9BURK</name>
<reference evidence="1 2" key="1">
    <citation type="submission" date="2019-09" db="EMBL/GenBank/DDBJ databases">
        <authorList>
            <person name="Depoorter E."/>
        </authorList>
    </citation>
    <scope>NUCLEOTIDE SEQUENCE [LARGE SCALE GENOMIC DNA]</scope>
    <source>
        <strain evidence="1">LMG 13014</strain>
    </source>
</reference>
<gene>
    <name evidence="1" type="ORF">BLA13014_04092</name>
</gene>